<accession>A0A2Z4AKE4</accession>
<evidence type="ECO:0008006" key="4">
    <source>
        <dbReference type="Google" id="ProtNLM"/>
    </source>
</evidence>
<keyword evidence="1" id="KW-1133">Transmembrane helix</keyword>
<feature type="transmembrane region" description="Helical" evidence="1">
    <location>
        <begin position="336"/>
        <end position="355"/>
    </location>
</feature>
<dbReference type="Proteomes" id="UP000247465">
    <property type="component" value="Chromosome"/>
</dbReference>
<dbReference type="KEGG" id="mtar:DF168_02229"/>
<evidence type="ECO:0000313" key="3">
    <source>
        <dbReference type="Proteomes" id="UP000247465"/>
    </source>
</evidence>
<feature type="transmembrane region" description="Helical" evidence="1">
    <location>
        <begin position="180"/>
        <end position="207"/>
    </location>
</feature>
<keyword evidence="1" id="KW-0812">Transmembrane</keyword>
<proteinExistence type="predicted"/>
<reference evidence="2 3" key="1">
    <citation type="submission" date="2018-06" db="EMBL/GenBank/DDBJ databases">
        <title>Draft Genome Sequence of a Novel Marine Bacterium Related to the Verrucomicrobia.</title>
        <authorList>
            <person name="Vosseberg J."/>
            <person name="Martijn J."/>
            <person name="Ettema T.J.G."/>
        </authorList>
    </citation>
    <scope>NUCLEOTIDE SEQUENCE [LARGE SCALE GENOMIC DNA]</scope>
    <source>
        <strain evidence="2">TARA_B100001123</strain>
    </source>
</reference>
<feature type="transmembrane region" description="Helical" evidence="1">
    <location>
        <begin position="270"/>
        <end position="287"/>
    </location>
</feature>
<gene>
    <name evidence="2" type="ORF">DF168_02229</name>
</gene>
<dbReference type="EMBL" id="CP029803">
    <property type="protein sequence ID" value="AWT61004.1"/>
    <property type="molecule type" value="Genomic_DNA"/>
</dbReference>
<organism evidence="2 3">
    <name type="scientific">Candidatus Moanibacter tarae</name>
    <dbReference type="NCBI Taxonomy" id="2200854"/>
    <lineage>
        <taxon>Bacteria</taxon>
        <taxon>Pseudomonadati</taxon>
        <taxon>Verrucomicrobiota</taxon>
        <taxon>Opitutia</taxon>
        <taxon>Puniceicoccales</taxon>
        <taxon>Puniceicoccales incertae sedis</taxon>
        <taxon>Candidatus Moanibacter</taxon>
    </lineage>
</organism>
<feature type="transmembrane region" description="Helical" evidence="1">
    <location>
        <begin position="243"/>
        <end position="261"/>
    </location>
</feature>
<feature type="transmembrane region" description="Helical" evidence="1">
    <location>
        <begin position="299"/>
        <end position="324"/>
    </location>
</feature>
<evidence type="ECO:0000313" key="2">
    <source>
        <dbReference type="EMBL" id="AWT61004.1"/>
    </source>
</evidence>
<keyword evidence="1" id="KW-0472">Membrane</keyword>
<name>A0A2Z4AKE4_9BACT</name>
<dbReference type="AlphaFoldDB" id="A0A2Z4AKE4"/>
<feature type="transmembrane region" description="Helical" evidence="1">
    <location>
        <begin position="214"/>
        <end position="237"/>
    </location>
</feature>
<protein>
    <recommendedName>
        <fullName evidence="4">HupE / UreJ protein</fullName>
    </recommendedName>
</protein>
<dbReference type="Pfam" id="PF13795">
    <property type="entry name" value="HupE_UreJ_2"/>
    <property type="match status" value="1"/>
</dbReference>
<evidence type="ECO:0000256" key="1">
    <source>
        <dbReference type="SAM" id="Phobius"/>
    </source>
</evidence>
<dbReference type="InterPro" id="IPR032809">
    <property type="entry name" value="Put_HupE_UreJ"/>
</dbReference>
<sequence>MTRVFITIDPEINTVEVGLKVDLTRIVGGPTAYYNLTQTPDEQRMINLEGALAKGVKLSCDNQQVVLDTKQVDFPILNLEDFKAIYAAPMTSIRWRGRINPAGKDLRFRIMPNLPIGTPIALTFLERQQKRTMTRWIEAGEVSQPFSVRKKVVTINRDLSPTPTEREKDITMVKWLNSAWIYLKLGFVHILPYGSDHILFVLGLFLFSVQLRPLLAQVTCFTFAHTITLALGIIGFLTPPAKVVEPLIAFSIAYIGFENIARAKPNPSRLVIISLFGLVHGLGFAGVLKDVGLPKQEFISALVFFNIGVEFGQIGVLLCAFSILGWFRKWRHFRKAILIPCSAVISVIGTVWAVARVMV</sequence>